<evidence type="ECO:0000313" key="2">
    <source>
        <dbReference type="EMBL" id="ECJ4450878.1"/>
    </source>
</evidence>
<comment type="caution">
    <text evidence="2">The sequence shown here is derived from an EMBL/GenBank/DDBJ whole genome shotgun (WGS) entry which is preliminary data.</text>
</comment>
<dbReference type="EMBL" id="AAIYJT010000024">
    <property type="protein sequence ID" value="ECJ4450878.1"/>
    <property type="molecule type" value="Genomic_DNA"/>
</dbReference>
<dbReference type="InterPro" id="IPR019648">
    <property type="entry name" value="YebY"/>
</dbReference>
<sequence>MKKFLFLMVCIGLSSSALAAEKFKEIDSKSFGDKWPLTFEHAKVSCVNSHYVFVYDTDTDERYPLSGMAKNAVKSGKMEGRDLKEVLKKDPRDPLERVDIGPVFSEAIALCE</sequence>
<dbReference type="RefSeq" id="WP_001534865.1">
    <property type="nucleotide sequence ID" value="NZ_JADDHO010000002.1"/>
</dbReference>
<gene>
    <name evidence="2" type="ORF">AHU48_17035</name>
</gene>
<reference evidence="2" key="1">
    <citation type="submission" date="2018-08" db="EMBL/GenBank/DDBJ databases">
        <authorList>
            <consortium name="GenomeTrakr network: Whole genome sequencing for foodborne pathogen traceback"/>
        </authorList>
    </citation>
    <scope>NUCLEOTIDE SEQUENCE</scope>
    <source>
        <strain evidence="2">FDA00000611</strain>
    </source>
</reference>
<dbReference type="Pfam" id="PF10709">
    <property type="entry name" value="DUF2511"/>
    <property type="match status" value="1"/>
</dbReference>
<feature type="signal peptide" evidence="1">
    <location>
        <begin position="1"/>
        <end position="19"/>
    </location>
</feature>
<keyword evidence="1" id="KW-0732">Signal</keyword>
<proteinExistence type="predicted"/>
<accession>A0A3V2XKM1</accession>
<evidence type="ECO:0000256" key="1">
    <source>
        <dbReference type="SAM" id="SignalP"/>
    </source>
</evidence>
<name>A0A3V2XKM1_SALET</name>
<feature type="chain" id="PRO_5030086242" evidence="1">
    <location>
        <begin position="20"/>
        <end position="112"/>
    </location>
</feature>
<dbReference type="AlphaFoldDB" id="A0A3V2XKM1"/>
<organism evidence="2">
    <name type="scientific">Salmonella enterica I</name>
    <dbReference type="NCBI Taxonomy" id="59201"/>
    <lineage>
        <taxon>Bacteria</taxon>
        <taxon>Pseudomonadati</taxon>
        <taxon>Pseudomonadota</taxon>
        <taxon>Gammaproteobacteria</taxon>
        <taxon>Enterobacterales</taxon>
        <taxon>Enterobacteriaceae</taxon>
        <taxon>Salmonella</taxon>
    </lineage>
</organism>
<protein>
    <submittedName>
        <fullName evidence="2">DUF2511 domain-containing protein</fullName>
    </submittedName>
</protein>